<dbReference type="InterPro" id="IPR012677">
    <property type="entry name" value="Nucleotide-bd_a/b_plait_sf"/>
</dbReference>
<dbReference type="InterPro" id="IPR035979">
    <property type="entry name" value="RBD_domain_sf"/>
</dbReference>
<accession>A0A3P6BNX0</accession>
<evidence type="ECO:0000256" key="1">
    <source>
        <dbReference type="PROSITE-ProRule" id="PRU00176"/>
    </source>
</evidence>
<reference evidence="4" key="1">
    <citation type="submission" date="2018-11" db="EMBL/GenBank/DDBJ databases">
        <authorList>
            <consortium name="Genoscope - CEA"/>
            <person name="William W."/>
        </authorList>
    </citation>
    <scope>NUCLEOTIDE SEQUENCE</scope>
</reference>
<feature type="region of interest" description="Disordered" evidence="2">
    <location>
        <begin position="1"/>
        <end position="35"/>
    </location>
</feature>
<dbReference type="SUPFAM" id="SSF54928">
    <property type="entry name" value="RNA-binding domain, RBD"/>
    <property type="match status" value="1"/>
</dbReference>
<dbReference type="EMBL" id="LR031575">
    <property type="protein sequence ID" value="VDD02654.1"/>
    <property type="molecule type" value="Genomic_DNA"/>
</dbReference>
<organism evidence="4">
    <name type="scientific">Brassica campestris</name>
    <name type="common">Field mustard</name>
    <dbReference type="NCBI Taxonomy" id="3711"/>
    <lineage>
        <taxon>Eukaryota</taxon>
        <taxon>Viridiplantae</taxon>
        <taxon>Streptophyta</taxon>
        <taxon>Embryophyta</taxon>
        <taxon>Tracheophyta</taxon>
        <taxon>Spermatophyta</taxon>
        <taxon>Magnoliopsida</taxon>
        <taxon>eudicotyledons</taxon>
        <taxon>Gunneridae</taxon>
        <taxon>Pentapetalae</taxon>
        <taxon>rosids</taxon>
        <taxon>malvids</taxon>
        <taxon>Brassicales</taxon>
        <taxon>Brassicaceae</taxon>
        <taxon>Brassiceae</taxon>
        <taxon>Brassica</taxon>
    </lineage>
</organism>
<proteinExistence type="predicted"/>
<dbReference type="Pfam" id="PF00076">
    <property type="entry name" value="RRM_1"/>
    <property type="match status" value="1"/>
</dbReference>
<evidence type="ECO:0000256" key="2">
    <source>
        <dbReference type="SAM" id="MobiDB-lite"/>
    </source>
</evidence>
<sequence>MRGRSYTLSPSPPRGHGRRGRSPSPSPRGGGRYRARSSLFVCQLSRDCREGDLRKSFKQFGPLKDIHLPRDHRTGGYHIANYSSTEACVVKWLHLRGKKDMIGGGGPTHAHPPAMAQGVAVQVQPQEKKEQHTYTSEQKQE</sequence>
<dbReference type="InterPro" id="IPR000504">
    <property type="entry name" value="RRM_dom"/>
</dbReference>
<name>A0A3P6BNX0_BRACM</name>
<feature type="region of interest" description="Disordered" evidence="2">
    <location>
        <begin position="103"/>
        <end position="141"/>
    </location>
</feature>
<gene>
    <name evidence="4" type="ORF">BRAA08T32131Z</name>
</gene>
<feature type="domain" description="RRM" evidence="3">
    <location>
        <begin position="37"/>
        <end position="86"/>
    </location>
</feature>
<protein>
    <recommendedName>
        <fullName evidence="3">RRM domain-containing protein</fullName>
    </recommendedName>
</protein>
<dbReference type="PROSITE" id="PS50102">
    <property type="entry name" value="RRM"/>
    <property type="match status" value="1"/>
</dbReference>
<feature type="compositionally biased region" description="Basic and acidic residues" evidence="2">
    <location>
        <begin position="126"/>
        <end position="141"/>
    </location>
</feature>
<dbReference type="AlphaFoldDB" id="A0A3P6BNX0"/>
<evidence type="ECO:0000313" key="4">
    <source>
        <dbReference type="EMBL" id="VDD02654.1"/>
    </source>
</evidence>
<keyword evidence="1" id="KW-0694">RNA-binding</keyword>
<dbReference type="GO" id="GO:0003723">
    <property type="term" value="F:RNA binding"/>
    <property type="evidence" value="ECO:0007669"/>
    <property type="project" value="UniProtKB-UniRule"/>
</dbReference>
<evidence type="ECO:0000259" key="3">
    <source>
        <dbReference type="PROSITE" id="PS50102"/>
    </source>
</evidence>
<dbReference type="Gene3D" id="3.30.70.330">
    <property type="match status" value="1"/>
</dbReference>